<dbReference type="Proteomes" id="UP000182977">
    <property type="component" value="Chromosome I"/>
</dbReference>
<sequence length="109" mass="11783">MAYDEGLAARIREVVADRLDVTEKRMFGGLAFLVNGNLACAVHHDDLLVRLPADEHEAALGEPGASIFDLTGRPMKGWLVVDATALAEDDDLHRWAGRGLDFAGGFPPK</sequence>
<dbReference type="EMBL" id="LT629791">
    <property type="protein sequence ID" value="SDU13595.1"/>
    <property type="molecule type" value="Genomic_DNA"/>
</dbReference>
<evidence type="ECO:0000313" key="3">
    <source>
        <dbReference type="Proteomes" id="UP000182977"/>
    </source>
</evidence>
<dbReference type="Gene3D" id="3.30.1460.30">
    <property type="entry name" value="YgaC/TfoX-N like chaperone"/>
    <property type="match status" value="1"/>
</dbReference>
<name>A0A1H2G259_9ACTN</name>
<dbReference type="OrthoDB" id="214902at2"/>
<protein>
    <submittedName>
        <fullName evidence="2">Transcriptional regulator of competence genes, TfoX/Sxy family</fullName>
    </submittedName>
</protein>
<dbReference type="STRING" id="419479.SAMN04488563_0246"/>
<dbReference type="AlphaFoldDB" id="A0A1H2G259"/>
<dbReference type="InterPro" id="IPR007076">
    <property type="entry name" value="TfoX_N"/>
</dbReference>
<evidence type="ECO:0000313" key="2">
    <source>
        <dbReference type="EMBL" id="SDU13595.1"/>
    </source>
</evidence>
<keyword evidence="3" id="KW-1185">Reference proteome</keyword>
<gene>
    <name evidence="2" type="ORF">SAMN04488563_0246</name>
</gene>
<accession>A0A1H2G259</accession>
<evidence type="ECO:0000259" key="1">
    <source>
        <dbReference type="Pfam" id="PF04993"/>
    </source>
</evidence>
<reference evidence="3" key="1">
    <citation type="submission" date="2016-10" db="EMBL/GenBank/DDBJ databases">
        <authorList>
            <person name="Varghese N."/>
            <person name="Submissions S."/>
        </authorList>
    </citation>
    <scope>NUCLEOTIDE SEQUENCE [LARGE SCALE GENOMIC DNA]</scope>
    <source>
        <strain evidence="3">DSM 45079</strain>
    </source>
</reference>
<dbReference type="SUPFAM" id="SSF159894">
    <property type="entry name" value="YgaC/TfoX-N like"/>
    <property type="match status" value="1"/>
</dbReference>
<dbReference type="Pfam" id="PF04993">
    <property type="entry name" value="TfoX_N"/>
    <property type="match status" value="1"/>
</dbReference>
<proteinExistence type="predicted"/>
<feature type="domain" description="TfoX N-terminal" evidence="1">
    <location>
        <begin position="16"/>
        <end position="103"/>
    </location>
</feature>
<dbReference type="RefSeq" id="WP_046772450.1">
    <property type="nucleotide sequence ID" value="NZ_LBMC01000064.1"/>
</dbReference>
<organism evidence="2 3">
    <name type="scientific">Jiangella alkaliphila</name>
    <dbReference type="NCBI Taxonomy" id="419479"/>
    <lineage>
        <taxon>Bacteria</taxon>
        <taxon>Bacillati</taxon>
        <taxon>Actinomycetota</taxon>
        <taxon>Actinomycetes</taxon>
        <taxon>Jiangellales</taxon>
        <taxon>Jiangellaceae</taxon>
        <taxon>Jiangella</taxon>
    </lineage>
</organism>